<evidence type="ECO:0000313" key="3">
    <source>
        <dbReference type="Proteomes" id="UP000235786"/>
    </source>
</evidence>
<proteinExistence type="predicted"/>
<dbReference type="AlphaFoldDB" id="A0A2J6QX74"/>
<sequence length="182" mass="20643">MRCRGKRRCCSSITPTSSLLASTPNFTRNRAPYSFPFHQYRFQIIPKLTPKNTVSAPTELPQTPIPSLPHSPHIPLKLRLRLEPQSLQTETNSAPAAQASMPSNCPGTLTLGRETRMSRGMPRARSQGERSEMRVWRVVGSGGRRERNSVWLQRARWVAARERRRVLRILGESSGWGGEERK</sequence>
<keyword evidence="3" id="KW-1185">Reference proteome</keyword>
<evidence type="ECO:0000256" key="1">
    <source>
        <dbReference type="SAM" id="MobiDB-lite"/>
    </source>
</evidence>
<feature type="compositionally biased region" description="Polar residues" evidence="1">
    <location>
        <begin position="87"/>
        <end position="107"/>
    </location>
</feature>
<name>A0A2J6QX74_HYAVF</name>
<dbReference type="EMBL" id="KZ613965">
    <property type="protein sequence ID" value="PMD30839.1"/>
    <property type="molecule type" value="Genomic_DNA"/>
</dbReference>
<dbReference type="Proteomes" id="UP000235786">
    <property type="component" value="Unassembled WGS sequence"/>
</dbReference>
<feature type="region of interest" description="Disordered" evidence="1">
    <location>
        <begin position="87"/>
        <end position="130"/>
    </location>
</feature>
<accession>A0A2J6QX74</accession>
<protein>
    <submittedName>
        <fullName evidence="2">Uncharacterized protein</fullName>
    </submittedName>
</protein>
<reference evidence="2 3" key="1">
    <citation type="submission" date="2016-04" db="EMBL/GenBank/DDBJ databases">
        <title>A degradative enzymes factory behind the ericoid mycorrhizal symbiosis.</title>
        <authorList>
            <consortium name="DOE Joint Genome Institute"/>
            <person name="Martino E."/>
            <person name="Morin E."/>
            <person name="Grelet G."/>
            <person name="Kuo A."/>
            <person name="Kohler A."/>
            <person name="Daghino S."/>
            <person name="Barry K."/>
            <person name="Choi C."/>
            <person name="Cichocki N."/>
            <person name="Clum A."/>
            <person name="Copeland A."/>
            <person name="Hainaut M."/>
            <person name="Haridas S."/>
            <person name="Labutti K."/>
            <person name="Lindquist E."/>
            <person name="Lipzen A."/>
            <person name="Khouja H.-R."/>
            <person name="Murat C."/>
            <person name="Ohm R."/>
            <person name="Olson A."/>
            <person name="Spatafora J."/>
            <person name="Veneault-Fourrey C."/>
            <person name="Henrissat B."/>
            <person name="Grigoriev I."/>
            <person name="Martin F."/>
            <person name="Perotto S."/>
        </authorList>
    </citation>
    <scope>NUCLEOTIDE SEQUENCE [LARGE SCALE GENOMIC DNA]</scope>
    <source>
        <strain evidence="2 3">F</strain>
    </source>
</reference>
<organism evidence="2 3">
    <name type="scientific">Hyaloscypha variabilis (strain UAMH 11265 / GT02V1 / F)</name>
    <name type="common">Meliniomyces variabilis</name>
    <dbReference type="NCBI Taxonomy" id="1149755"/>
    <lineage>
        <taxon>Eukaryota</taxon>
        <taxon>Fungi</taxon>
        <taxon>Dikarya</taxon>
        <taxon>Ascomycota</taxon>
        <taxon>Pezizomycotina</taxon>
        <taxon>Leotiomycetes</taxon>
        <taxon>Helotiales</taxon>
        <taxon>Hyaloscyphaceae</taxon>
        <taxon>Hyaloscypha</taxon>
        <taxon>Hyaloscypha variabilis</taxon>
    </lineage>
</organism>
<evidence type="ECO:0000313" key="2">
    <source>
        <dbReference type="EMBL" id="PMD30839.1"/>
    </source>
</evidence>
<gene>
    <name evidence="2" type="ORF">L207DRAFT_201579</name>
</gene>